<dbReference type="InterPro" id="IPR004151">
    <property type="entry name" value="7TM_GPCR_serpentine_rcpt_Sre"/>
</dbReference>
<name>A0A1I7RXQ0_BURXY</name>
<proteinExistence type="inferred from homology"/>
<feature type="transmembrane region" description="Helical" evidence="2">
    <location>
        <begin position="25"/>
        <end position="43"/>
    </location>
</feature>
<dbReference type="InterPro" id="IPR052854">
    <property type="entry name" value="Serpentine_rcpt_epsilon"/>
</dbReference>
<keyword evidence="6" id="KW-1185">Reference proteome</keyword>
<reference evidence="4" key="2">
    <citation type="submission" date="2020-08" db="EMBL/GenBank/DDBJ databases">
        <authorList>
            <person name="Kikuchi T."/>
        </authorList>
    </citation>
    <scope>NUCLEOTIDE SEQUENCE</scope>
    <source>
        <strain evidence="3">Ka4C1</strain>
    </source>
</reference>
<feature type="transmembrane region" description="Helical" evidence="2">
    <location>
        <begin position="247"/>
        <end position="270"/>
    </location>
</feature>
<keyword evidence="2" id="KW-1133">Transmembrane helix</keyword>
<dbReference type="InterPro" id="IPR019422">
    <property type="entry name" value="7TM_GPCR_serpentine_rcpt_Srh"/>
</dbReference>
<feature type="transmembrane region" description="Helical" evidence="2">
    <location>
        <begin position="99"/>
        <end position="124"/>
    </location>
</feature>
<feature type="transmembrane region" description="Helical" evidence="2">
    <location>
        <begin position="206"/>
        <end position="226"/>
    </location>
</feature>
<gene>
    <name evidence="3" type="ORF">BXYJ_LOCUS13204</name>
</gene>
<dbReference type="PANTHER" id="PTHR47518:SF11">
    <property type="entry name" value="SERPENTINE RECEPTOR, CLASS E (EPSILON)-RELATED"/>
    <property type="match status" value="1"/>
</dbReference>
<protein>
    <submittedName>
        <fullName evidence="3">(pine wood nematode) hypothetical protein</fullName>
    </submittedName>
</protein>
<dbReference type="EMBL" id="CAJFDI010000005">
    <property type="protein sequence ID" value="CAD5233113.1"/>
    <property type="molecule type" value="Genomic_DNA"/>
</dbReference>
<sequence length="651" mass="74848">MGIFLNESDLPSAEFLQFYTVFEDIALGVTVIMVPFTILVMVFTSNSVINNYRLLLINELSWSLLFDIMASLIGAVVLFPLPCYYGVNVTSALSHTQQLIYFVFGVGFNAMKDISIFYQLEYILLGSLAIDSKARAFLEMKSKKCSVIIFIVGLLGAIFGPVIYFLPDQEEQKQLLISLDPSIGKLYEDHPDIICFTAGTSPKKAIMVAFAAVVSIPFLMLFYLIIMYSSMHRSNWSPNTHRLQMMIFRSLVFQLIAFTVLMWVPSMVLISLPLFEICYGPIVSVICFCFFLMHTPFDCFMILYFIKPYRNVVANLLKVLSGAMSLQSEEVKNLTNYYYKWLAETDNPSEFRTLLLCIELALDIASVPVNMIIAWCLMKTQTFHFNVRLLMLNDVLCGITEMSFRVIIVANILAYDTLVPLNVKKLLQFCRGVCVYQVQFGFLSILIERLIAVNLPHRYEKTPIYVGIAMVVIWWLIVAVLVRSMSAGYAILLEVSVHLLALFLTQHWISSQRAYSRPTATLSTRYQVVENIKTLSMFRYWVYFYVFMGIIQKVLILFCVRAFEVGDKELWRVFSSFFELAHATYFVFYPAFLLYGSHQLRRRLYSMFRIRNRSTIAAESHVAGHTEGMGDADAFNTHFKRLEESWERPLK</sequence>
<feature type="transmembrane region" description="Helical" evidence="2">
    <location>
        <begin position="145"/>
        <end position="166"/>
    </location>
</feature>
<dbReference type="OrthoDB" id="5819992at2759"/>
<dbReference type="GO" id="GO:0007606">
    <property type="term" value="P:sensory perception of chemical stimulus"/>
    <property type="evidence" value="ECO:0007669"/>
    <property type="project" value="InterPro"/>
</dbReference>
<dbReference type="SUPFAM" id="SSF81321">
    <property type="entry name" value="Family A G protein-coupled receptor-like"/>
    <property type="match status" value="1"/>
</dbReference>
<dbReference type="Pfam" id="PF10318">
    <property type="entry name" value="7TM_GPCR_Srh"/>
    <property type="match status" value="1"/>
</dbReference>
<keyword evidence="2" id="KW-0472">Membrane</keyword>
<evidence type="ECO:0000256" key="2">
    <source>
        <dbReference type="SAM" id="Phobius"/>
    </source>
</evidence>
<reference evidence="7" key="1">
    <citation type="submission" date="2016-11" db="UniProtKB">
        <authorList>
            <consortium name="WormBaseParasite"/>
        </authorList>
    </citation>
    <scope>IDENTIFICATION</scope>
</reference>
<organism evidence="5 7">
    <name type="scientific">Bursaphelenchus xylophilus</name>
    <name type="common">Pinewood nematode worm</name>
    <name type="synonym">Aphelenchoides xylophilus</name>
    <dbReference type="NCBI Taxonomy" id="6326"/>
    <lineage>
        <taxon>Eukaryota</taxon>
        <taxon>Metazoa</taxon>
        <taxon>Ecdysozoa</taxon>
        <taxon>Nematoda</taxon>
        <taxon>Chromadorea</taxon>
        <taxon>Rhabditida</taxon>
        <taxon>Tylenchina</taxon>
        <taxon>Tylenchomorpha</taxon>
        <taxon>Aphelenchoidea</taxon>
        <taxon>Aphelenchoididae</taxon>
        <taxon>Bursaphelenchus</taxon>
    </lineage>
</organism>
<dbReference type="Proteomes" id="UP000659654">
    <property type="component" value="Unassembled WGS sequence"/>
</dbReference>
<dbReference type="EMBL" id="CAJFCV020000005">
    <property type="protein sequence ID" value="CAG9126643.1"/>
    <property type="molecule type" value="Genomic_DNA"/>
</dbReference>
<dbReference type="AlphaFoldDB" id="A0A1I7RXQ0"/>
<feature type="transmembrane region" description="Helical" evidence="2">
    <location>
        <begin position="64"/>
        <end position="87"/>
    </location>
</feature>
<dbReference type="WBParaSite" id="BXY_0551700.1">
    <property type="protein sequence ID" value="BXY_0551700.1"/>
    <property type="gene ID" value="BXY_0551700"/>
</dbReference>
<evidence type="ECO:0000313" key="7">
    <source>
        <dbReference type="WBParaSite" id="BXY_0551700.1"/>
    </source>
</evidence>
<evidence type="ECO:0000313" key="5">
    <source>
        <dbReference type="Proteomes" id="UP000095284"/>
    </source>
</evidence>
<feature type="transmembrane region" description="Helical" evidence="2">
    <location>
        <begin position="540"/>
        <end position="563"/>
    </location>
</feature>
<feature type="transmembrane region" description="Helical" evidence="2">
    <location>
        <begin position="575"/>
        <end position="595"/>
    </location>
</feature>
<keyword evidence="2" id="KW-0812">Transmembrane</keyword>
<dbReference type="Pfam" id="PF03125">
    <property type="entry name" value="Sre"/>
    <property type="match status" value="1"/>
</dbReference>
<dbReference type="PANTHER" id="PTHR47518">
    <property type="entry name" value="SERPENTINE RECEPTOR CLASS EPSILON-13-RELATED"/>
    <property type="match status" value="1"/>
</dbReference>
<evidence type="ECO:0000313" key="3">
    <source>
        <dbReference type="EMBL" id="CAD5233113.1"/>
    </source>
</evidence>
<evidence type="ECO:0000313" key="6">
    <source>
        <dbReference type="Proteomes" id="UP000659654"/>
    </source>
</evidence>
<dbReference type="Proteomes" id="UP000582659">
    <property type="component" value="Unassembled WGS sequence"/>
</dbReference>
<evidence type="ECO:0000256" key="1">
    <source>
        <dbReference type="ARBA" id="ARBA00006803"/>
    </source>
</evidence>
<dbReference type="Proteomes" id="UP000095284">
    <property type="component" value="Unplaced"/>
</dbReference>
<accession>A0A1I7RXQ0</accession>
<comment type="similarity">
    <text evidence="1">Belongs to the nematode receptor-like protein sre family.</text>
</comment>
<feature type="transmembrane region" description="Helical" evidence="2">
    <location>
        <begin position="464"/>
        <end position="482"/>
    </location>
</feature>
<feature type="transmembrane region" description="Helical" evidence="2">
    <location>
        <begin position="488"/>
        <end position="509"/>
    </location>
</feature>
<evidence type="ECO:0000313" key="4">
    <source>
        <dbReference type="EMBL" id="CAG9126643.1"/>
    </source>
</evidence>
<dbReference type="GO" id="GO:0016020">
    <property type="term" value="C:membrane"/>
    <property type="evidence" value="ECO:0007669"/>
    <property type="project" value="InterPro"/>
</dbReference>
<feature type="transmembrane region" description="Helical" evidence="2">
    <location>
        <begin position="282"/>
        <end position="305"/>
    </location>
</feature>